<comment type="caution">
    <text evidence="2">The sequence shown here is derived from an EMBL/GenBank/DDBJ whole genome shotgun (WGS) entry which is preliminary data.</text>
</comment>
<accession>G5R1K6</accession>
<protein>
    <submittedName>
        <fullName evidence="2">Uncharacterized protein</fullName>
    </submittedName>
</protein>
<dbReference type="PATRIC" id="fig|913082.3.peg.2463"/>
<dbReference type="EMBL" id="AFCU01001048">
    <property type="protein sequence ID" value="EHC86881.1"/>
    <property type="molecule type" value="Genomic_DNA"/>
</dbReference>
<dbReference type="Proteomes" id="UP000005065">
    <property type="component" value="Unassembled WGS sequence"/>
</dbReference>
<sequence length="43" mass="4763">MYVCRVAPALVMYVCRVAPVAPAFLFAQLMNISPDRQNNCTTS</sequence>
<proteinExistence type="predicted"/>
<organism evidence="2 3">
    <name type="scientific">Salmonella enterica subsp. enterica serovar Senftenberg str. A4-543</name>
    <dbReference type="NCBI Taxonomy" id="913082"/>
    <lineage>
        <taxon>Bacteria</taxon>
        <taxon>Pseudomonadati</taxon>
        <taxon>Pseudomonadota</taxon>
        <taxon>Gammaproteobacteria</taxon>
        <taxon>Enterobacterales</taxon>
        <taxon>Enterobacteriaceae</taxon>
        <taxon>Salmonella</taxon>
    </lineage>
</organism>
<evidence type="ECO:0000313" key="3">
    <source>
        <dbReference type="Proteomes" id="UP000005065"/>
    </source>
</evidence>
<keyword evidence="1" id="KW-0472">Membrane</keyword>
<evidence type="ECO:0000313" key="2">
    <source>
        <dbReference type="EMBL" id="EHC86881.1"/>
    </source>
</evidence>
<evidence type="ECO:0000256" key="1">
    <source>
        <dbReference type="SAM" id="Phobius"/>
    </source>
</evidence>
<keyword evidence="1" id="KW-0812">Transmembrane</keyword>
<name>G5R1K6_SALSE</name>
<reference evidence="2 3" key="1">
    <citation type="journal article" date="2011" name="BMC Genomics">
        <title>Genome sequencing reveals diversification of virulence factor content and possible host adaptation in distinct subpopulations of Salmonella enterica.</title>
        <authorList>
            <person name="den Bakker H.C."/>
            <person name="Moreno Switt A.I."/>
            <person name="Govoni G."/>
            <person name="Cummings C.A."/>
            <person name="Ranieri M.L."/>
            <person name="Degoricija L."/>
            <person name="Hoelzer K."/>
            <person name="Rodriguez-Rivera L.D."/>
            <person name="Brown S."/>
            <person name="Bolchacova E."/>
            <person name="Furtado M.R."/>
            <person name="Wiedmann M."/>
        </authorList>
    </citation>
    <scope>NUCLEOTIDE SEQUENCE [LARGE SCALE GENOMIC DNA]</scope>
    <source>
        <strain evidence="2 3">A4-543</strain>
    </source>
</reference>
<dbReference type="AlphaFoldDB" id="G5R1K6"/>
<feature type="transmembrane region" description="Helical" evidence="1">
    <location>
        <begin position="6"/>
        <end position="27"/>
    </location>
</feature>
<gene>
    <name evidence="2" type="ORF">LTSESEN_3209</name>
</gene>
<dbReference type="BioCyc" id="SENT913082:G120J-3733-MONOMER"/>
<keyword evidence="1" id="KW-1133">Transmembrane helix</keyword>